<dbReference type="AlphaFoldDB" id="A0A3P7P3D6"/>
<evidence type="ECO:0000313" key="2">
    <source>
        <dbReference type="Proteomes" id="UP000281553"/>
    </source>
</evidence>
<accession>A0A3P7P3D6</accession>
<dbReference type="Proteomes" id="UP000281553">
    <property type="component" value="Unassembled WGS sequence"/>
</dbReference>
<evidence type="ECO:0000313" key="1">
    <source>
        <dbReference type="EMBL" id="VDN15059.1"/>
    </source>
</evidence>
<gene>
    <name evidence="1" type="ORF">DILT_LOCUS10890</name>
</gene>
<dbReference type="EMBL" id="UYRU01061299">
    <property type="protein sequence ID" value="VDN15059.1"/>
    <property type="molecule type" value="Genomic_DNA"/>
</dbReference>
<reference evidence="1 2" key="1">
    <citation type="submission" date="2018-11" db="EMBL/GenBank/DDBJ databases">
        <authorList>
            <consortium name="Pathogen Informatics"/>
        </authorList>
    </citation>
    <scope>NUCLEOTIDE SEQUENCE [LARGE SCALE GENOMIC DNA]</scope>
</reference>
<protein>
    <submittedName>
        <fullName evidence="1">Uncharacterized protein</fullName>
    </submittedName>
</protein>
<sequence length="160" mass="17812">MAQALERNAALWANLKITLSSQGSKLVKIYRAIIFAEGCEELLEWLRKASLKIFSIQRSRQLGQKGTVSGLLLDLNQEACQGGQSYLRSRLATSLKRSASDTCVTFLPEQPLDQCDKYDLSNISSALSKVADLNGQLNNKWLFFQELQVILAQVAPFKTS</sequence>
<proteinExistence type="predicted"/>
<organism evidence="1 2">
    <name type="scientific">Dibothriocephalus latus</name>
    <name type="common">Fish tapeworm</name>
    <name type="synonym">Diphyllobothrium latum</name>
    <dbReference type="NCBI Taxonomy" id="60516"/>
    <lineage>
        <taxon>Eukaryota</taxon>
        <taxon>Metazoa</taxon>
        <taxon>Spiralia</taxon>
        <taxon>Lophotrochozoa</taxon>
        <taxon>Platyhelminthes</taxon>
        <taxon>Cestoda</taxon>
        <taxon>Eucestoda</taxon>
        <taxon>Diphyllobothriidea</taxon>
        <taxon>Diphyllobothriidae</taxon>
        <taxon>Dibothriocephalus</taxon>
    </lineage>
</organism>
<keyword evidence="2" id="KW-1185">Reference proteome</keyword>
<name>A0A3P7P3D6_DIBLA</name>